<evidence type="ECO:0000313" key="3">
    <source>
        <dbReference type="EMBL" id="TWJ17494.1"/>
    </source>
</evidence>
<dbReference type="Pfam" id="PF13561">
    <property type="entry name" value="adh_short_C2"/>
    <property type="match status" value="1"/>
</dbReference>
<evidence type="ECO:0000313" key="4">
    <source>
        <dbReference type="Proteomes" id="UP000319449"/>
    </source>
</evidence>
<accession>A0A562VI81</accession>
<dbReference type="Gene3D" id="3.40.50.720">
    <property type="entry name" value="NAD(P)-binding Rossmann-like Domain"/>
    <property type="match status" value="1"/>
</dbReference>
<evidence type="ECO:0000256" key="2">
    <source>
        <dbReference type="ARBA" id="ARBA00023002"/>
    </source>
</evidence>
<dbReference type="PANTHER" id="PTHR24321">
    <property type="entry name" value="DEHYDROGENASES, SHORT CHAIN"/>
    <property type="match status" value="1"/>
</dbReference>
<name>A0A562VI81_9BACT</name>
<keyword evidence="4" id="KW-1185">Reference proteome</keyword>
<dbReference type="NCBIfam" id="NF005559">
    <property type="entry name" value="PRK07231.1"/>
    <property type="match status" value="1"/>
</dbReference>
<dbReference type="InterPro" id="IPR002347">
    <property type="entry name" value="SDR_fam"/>
</dbReference>
<dbReference type="PROSITE" id="PS00061">
    <property type="entry name" value="ADH_SHORT"/>
    <property type="match status" value="1"/>
</dbReference>
<comment type="caution">
    <text evidence="3">The sequence shown here is derived from an EMBL/GenBank/DDBJ whole genome shotgun (WGS) entry which is preliminary data.</text>
</comment>
<dbReference type="PRINTS" id="PR00080">
    <property type="entry name" value="SDRFAMILY"/>
</dbReference>
<dbReference type="PANTHER" id="PTHR24321:SF11">
    <property type="entry name" value="BLR0893 PROTEIN"/>
    <property type="match status" value="1"/>
</dbReference>
<protein>
    <submittedName>
        <fullName evidence="3">NAD(P)-dependent dehydrogenase (Short-subunit alcohol dehydrogenase family)</fullName>
    </submittedName>
</protein>
<dbReference type="RefSeq" id="WP_145024255.1">
    <property type="nucleotide sequence ID" value="NZ_VLLN01000021.1"/>
</dbReference>
<dbReference type="EMBL" id="VLLN01000021">
    <property type="protein sequence ID" value="TWJ17494.1"/>
    <property type="molecule type" value="Genomic_DNA"/>
</dbReference>
<dbReference type="GO" id="GO:0016491">
    <property type="term" value="F:oxidoreductase activity"/>
    <property type="evidence" value="ECO:0007669"/>
    <property type="project" value="UniProtKB-KW"/>
</dbReference>
<dbReference type="OrthoDB" id="5363038at2"/>
<comment type="similarity">
    <text evidence="1">Belongs to the short-chain dehydrogenases/reductases (SDR) family.</text>
</comment>
<dbReference type="CDD" id="cd05233">
    <property type="entry name" value="SDR_c"/>
    <property type="match status" value="1"/>
</dbReference>
<dbReference type="Proteomes" id="UP000319449">
    <property type="component" value="Unassembled WGS sequence"/>
</dbReference>
<evidence type="ECO:0000256" key="1">
    <source>
        <dbReference type="ARBA" id="ARBA00006484"/>
    </source>
</evidence>
<reference evidence="3 4" key="1">
    <citation type="submission" date="2019-07" db="EMBL/GenBank/DDBJ databases">
        <title>Genomic Encyclopedia of Archaeal and Bacterial Type Strains, Phase II (KMG-II): from individual species to whole genera.</title>
        <authorList>
            <person name="Goeker M."/>
        </authorList>
    </citation>
    <scope>NUCLEOTIDE SEQUENCE [LARGE SCALE GENOMIC DNA]</scope>
    <source>
        <strain evidence="3 4">ATCC BAA-1139</strain>
    </source>
</reference>
<gene>
    <name evidence="3" type="ORF">JN12_03033</name>
</gene>
<keyword evidence="2" id="KW-0560">Oxidoreductase</keyword>
<dbReference type="InterPro" id="IPR020904">
    <property type="entry name" value="Sc_DH/Rdtase_CS"/>
</dbReference>
<dbReference type="PRINTS" id="PR00081">
    <property type="entry name" value="GDHRDH"/>
</dbReference>
<sequence length="253" mass="25723">MEPMLAGRVAVVTGGGSGIGKAAAEVMAREGATVVVSDLDLLGAEEVAHGIEAKGGRAIAVRADVSNIANLDELIDLTIGKYGRFHCAFNNAGIPGEGVSLIDHTEAGFDALIAINLKAVWYGMKRQIQHMLACGGGSIVNTASVGGLVGKPGLSVYCATKHAVIGLTKTAALEFGSRGVNVNAICPGVIKTKMVETVIGGDPVVAAEWAKLQPIGRMGTPEEIGEAVAWLLSGRASLLHGHALVADGGLVVA</sequence>
<dbReference type="FunFam" id="3.40.50.720:FF:000084">
    <property type="entry name" value="Short-chain dehydrogenase reductase"/>
    <property type="match status" value="1"/>
</dbReference>
<proteinExistence type="inferred from homology"/>
<organism evidence="3 4">
    <name type="scientific">Geobacter argillaceus</name>
    <dbReference type="NCBI Taxonomy" id="345631"/>
    <lineage>
        <taxon>Bacteria</taxon>
        <taxon>Pseudomonadati</taxon>
        <taxon>Thermodesulfobacteriota</taxon>
        <taxon>Desulfuromonadia</taxon>
        <taxon>Geobacterales</taxon>
        <taxon>Geobacteraceae</taxon>
        <taxon>Geobacter</taxon>
    </lineage>
</organism>
<dbReference type="AlphaFoldDB" id="A0A562VI81"/>
<dbReference type="InterPro" id="IPR036291">
    <property type="entry name" value="NAD(P)-bd_dom_sf"/>
</dbReference>
<dbReference type="SUPFAM" id="SSF51735">
    <property type="entry name" value="NAD(P)-binding Rossmann-fold domains"/>
    <property type="match status" value="1"/>
</dbReference>